<evidence type="ECO:0000256" key="1">
    <source>
        <dbReference type="SAM" id="MobiDB-lite"/>
    </source>
</evidence>
<gene>
    <name evidence="2" type="ORF">DI533_21770</name>
</gene>
<proteinExistence type="predicted"/>
<feature type="region of interest" description="Disordered" evidence="1">
    <location>
        <begin position="317"/>
        <end position="350"/>
    </location>
</feature>
<reference evidence="2 3" key="1">
    <citation type="submission" date="2017-08" db="EMBL/GenBank/DDBJ databases">
        <title>Infants hospitalized years apart are colonized by the same room-sourced microbial strains.</title>
        <authorList>
            <person name="Brooks B."/>
            <person name="Olm M.R."/>
            <person name="Firek B.A."/>
            <person name="Baker R."/>
            <person name="Thomas B.C."/>
            <person name="Morowitz M.J."/>
            <person name="Banfield J.F."/>
        </authorList>
    </citation>
    <scope>NUCLEOTIDE SEQUENCE [LARGE SCALE GENOMIC DNA]</scope>
    <source>
        <strain evidence="2">S2_003_000_R2_11</strain>
    </source>
</reference>
<accession>A0A2W5RVW6</accession>
<dbReference type="Proteomes" id="UP000248975">
    <property type="component" value="Unassembled WGS sequence"/>
</dbReference>
<dbReference type="EMBL" id="QFQS01000016">
    <property type="protein sequence ID" value="PZQ94621.1"/>
    <property type="molecule type" value="Genomic_DNA"/>
</dbReference>
<evidence type="ECO:0000313" key="3">
    <source>
        <dbReference type="Proteomes" id="UP000248975"/>
    </source>
</evidence>
<sequence>MLYKSLISLYGSSLAGKSAPTDDLVWHFTPSEDLKLFREYALEALQQAKVYLLDHLAAAYADTLHDAVAKQAAETGLPAMAILGEVKLPADVVWVEFDDRELGVARFERASPVTKHDDKPLGTGLRGYLLDDRNDGHLRITMFHRRENSRVVDPICALLVKRTPTGELNYDDVEVELSRSVVDFRVRSGDTMEMINGRRTVHQVETGYDLFIPYALFAMLVSPDLGGIIPTEAETFTPKDTKTARKFGKSWILGAQRSHLTIRIGPQAAAHMAERTARLEFERQALEARNGPIRHWVAEHERHYRSGKVVLVKGHHRGQVPMPNLPTRVMGPKSDGASFEFSATEPSNQD</sequence>
<protein>
    <submittedName>
        <fullName evidence="2">Uncharacterized protein</fullName>
    </submittedName>
</protein>
<dbReference type="AlphaFoldDB" id="A0A2W5RVW6"/>
<name>A0A2W5RVW6_CERSP</name>
<organism evidence="2 3">
    <name type="scientific">Cereibacter sphaeroides</name>
    <name type="common">Rhodobacter sphaeroides</name>
    <dbReference type="NCBI Taxonomy" id="1063"/>
    <lineage>
        <taxon>Bacteria</taxon>
        <taxon>Pseudomonadati</taxon>
        <taxon>Pseudomonadota</taxon>
        <taxon>Alphaproteobacteria</taxon>
        <taxon>Rhodobacterales</taxon>
        <taxon>Paracoccaceae</taxon>
        <taxon>Cereibacter</taxon>
    </lineage>
</organism>
<evidence type="ECO:0000313" key="2">
    <source>
        <dbReference type="EMBL" id="PZQ94621.1"/>
    </source>
</evidence>
<comment type="caution">
    <text evidence="2">The sequence shown here is derived from an EMBL/GenBank/DDBJ whole genome shotgun (WGS) entry which is preliminary data.</text>
</comment>